<accession>A0A1M5AXL7</accession>
<gene>
    <name evidence="2" type="ORF">SAMN05444392_11661</name>
</gene>
<dbReference type="STRING" id="112248.SAMN05444392_11661"/>
<evidence type="ECO:0000313" key="3">
    <source>
        <dbReference type="Proteomes" id="UP000184476"/>
    </source>
</evidence>
<keyword evidence="1" id="KW-1133">Transmembrane helix</keyword>
<dbReference type="AlphaFoldDB" id="A0A1M5AXL7"/>
<reference evidence="2 3" key="1">
    <citation type="submission" date="2016-11" db="EMBL/GenBank/DDBJ databases">
        <authorList>
            <person name="Jaros S."/>
            <person name="Januszkiewicz K."/>
            <person name="Wedrychowicz H."/>
        </authorList>
    </citation>
    <scope>NUCLEOTIDE SEQUENCE [LARGE SCALE GENOMIC DNA]</scope>
    <source>
        <strain evidence="2 3">DSM 44666</strain>
    </source>
</reference>
<sequence>MQNLTRILERENKWYKVGPIVIARGIPKRIPFYFVLLLGIVYFISLLPFTPFWFFLQLKAGWVINYLIVPTWGALWMERFQNGRRSPERSVWIWIQFLLSNKRVNPYRSIDQPVWIRVVLDYTYRLKPRKEELHV</sequence>
<evidence type="ECO:0000313" key="2">
    <source>
        <dbReference type="EMBL" id="SHF34965.1"/>
    </source>
</evidence>
<dbReference type="EMBL" id="FQVL01000016">
    <property type="protein sequence ID" value="SHF34965.1"/>
    <property type="molecule type" value="Genomic_DNA"/>
</dbReference>
<organism evidence="2 3">
    <name type="scientific">Seinonella peptonophila</name>
    <dbReference type="NCBI Taxonomy" id="112248"/>
    <lineage>
        <taxon>Bacteria</taxon>
        <taxon>Bacillati</taxon>
        <taxon>Bacillota</taxon>
        <taxon>Bacilli</taxon>
        <taxon>Bacillales</taxon>
        <taxon>Thermoactinomycetaceae</taxon>
        <taxon>Seinonella</taxon>
    </lineage>
</organism>
<keyword evidence="3" id="KW-1185">Reference proteome</keyword>
<dbReference type="Proteomes" id="UP000184476">
    <property type="component" value="Unassembled WGS sequence"/>
</dbReference>
<dbReference type="RefSeq" id="WP_073157740.1">
    <property type="nucleotide sequence ID" value="NZ_FQVL01000016.1"/>
</dbReference>
<name>A0A1M5AXL7_9BACL</name>
<feature type="transmembrane region" description="Helical" evidence="1">
    <location>
        <begin position="60"/>
        <end position="77"/>
    </location>
</feature>
<feature type="transmembrane region" description="Helical" evidence="1">
    <location>
        <begin position="32"/>
        <end position="54"/>
    </location>
</feature>
<keyword evidence="1" id="KW-0812">Transmembrane</keyword>
<evidence type="ECO:0008006" key="4">
    <source>
        <dbReference type="Google" id="ProtNLM"/>
    </source>
</evidence>
<evidence type="ECO:0000256" key="1">
    <source>
        <dbReference type="SAM" id="Phobius"/>
    </source>
</evidence>
<proteinExistence type="predicted"/>
<keyword evidence="1" id="KW-0472">Membrane</keyword>
<protein>
    <recommendedName>
        <fullName evidence="4">TcpE family protein</fullName>
    </recommendedName>
</protein>
<dbReference type="OrthoDB" id="9963253at2"/>